<gene>
    <name evidence="1" type="ORF">CRENBAI_008954</name>
</gene>
<organism evidence="1 2">
    <name type="scientific">Crenichthys baileyi</name>
    <name type="common">White River springfish</name>
    <dbReference type="NCBI Taxonomy" id="28760"/>
    <lineage>
        <taxon>Eukaryota</taxon>
        <taxon>Metazoa</taxon>
        <taxon>Chordata</taxon>
        <taxon>Craniata</taxon>
        <taxon>Vertebrata</taxon>
        <taxon>Euteleostomi</taxon>
        <taxon>Actinopterygii</taxon>
        <taxon>Neopterygii</taxon>
        <taxon>Teleostei</taxon>
        <taxon>Neoteleostei</taxon>
        <taxon>Acanthomorphata</taxon>
        <taxon>Ovalentaria</taxon>
        <taxon>Atherinomorphae</taxon>
        <taxon>Cyprinodontiformes</taxon>
        <taxon>Goodeidae</taxon>
        <taxon>Crenichthys</taxon>
    </lineage>
</organism>
<dbReference type="AlphaFoldDB" id="A0AAV9S7G7"/>
<keyword evidence="2" id="KW-1185">Reference proteome</keyword>
<dbReference type="EMBL" id="JAHHUM010000756">
    <property type="protein sequence ID" value="KAK5617271.1"/>
    <property type="molecule type" value="Genomic_DNA"/>
</dbReference>
<reference evidence="1 2" key="1">
    <citation type="submission" date="2021-06" db="EMBL/GenBank/DDBJ databases">
        <authorList>
            <person name="Palmer J.M."/>
        </authorList>
    </citation>
    <scope>NUCLEOTIDE SEQUENCE [LARGE SCALE GENOMIC DNA]</scope>
    <source>
        <strain evidence="1 2">MEX-2019</strain>
        <tissue evidence="1">Muscle</tissue>
    </source>
</reference>
<protein>
    <submittedName>
        <fullName evidence="1">Uncharacterized protein</fullName>
    </submittedName>
</protein>
<proteinExistence type="predicted"/>
<evidence type="ECO:0000313" key="2">
    <source>
        <dbReference type="Proteomes" id="UP001311232"/>
    </source>
</evidence>
<comment type="caution">
    <text evidence="1">The sequence shown here is derived from an EMBL/GenBank/DDBJ whole genome shotgun (WGS) entry which is preliminary data.</text>
</comment>
<feature type="non-terminal residue" evidence="1">
    <location>
        <position position="1"/>
    </location>
</feature>
<sequence length="66" mass="7585">NSVGLLFTGDSPSEWRREGGERITEGFCCDWERRAMHNKIVDKTVCEKIASISDVIYENSPSRFLF</sequence>
<dbReference type="Proteomes" id="UP001311232">
    <property type="component" value="Unassembled WGS sequence"/>
</dbReference>
<accession>A0AAV9S7G7</accession>
<evidence type="ECO:0000313" key="1">
    <source>
        <dbReference type="EMBL" id="KAK5617271.1"/>
    </source>
</evidence>
<name>A0AAV9S7G7_9TELE</name>